<dbReference type="Gene3D" id="3.40.50.150">
    <property type="entry name" value="Vaccinia Virus protein VP39"/>
    <property type="match status" value="1"/>
</dbReference>
<feature type="compositionally biased region" description="Basic and acidic residues" evidence="7">
    <location>
        <begin position="308"/>
        <end position="320"/>
    </location>
</feature>
<evidence type="ECO:0000256" key="7">
    <source>
        <dbReference type="SAM" id="MobiDB-lite"/>
    </source>
</evidence>
<evidence type="ECO:0000256" key="3">
    <source>
        <dbReference type="ARBA" id="ARBA00021704"/>
    </source>
</evidence>
<dbReference type="InterPro" id="IPR029063">
    <property type="entry name" value="SAM-dependent_MTases_sf"/>
</dbReference>
<keyword evidence="4" id="KW-0819">tRNA processing</keyword>
<keyword evidence="5" id="KW-0539">Nucleus</keyword>
<evidence type="ECO:0000256" key="5">
    <source>
        <dbReference type="ARBA" id="ARBA00023242"/>
    </source>
</evidence>
<reference evidence="8" key="1">
    <citation type="submission" date="2022-01" db="EMBL/GenBank/DDBJ databases">
        <title>Genome Sequence Resource for Two Populations of Ditylenchus destructor, the Migratory Endoparasitic Phytonematode.</title>
        <authorList>
            <person name="Zhang H."/>
            <person name="Lin R."/>
            <person name="Xie B."/>
        </authorList>
    </citation>
    <scope>NUCLEOTIDE SEQUENCE</scope>
    <source>
        <strain evidence="8">BazhouSP</strain>
    </source>
</reference>
<dbReference type="Proteomes" id="UP001201812">
    <property type="component" value="Unassembled WGS sequence"/>
</dbReference>
<feature type="region of interest" description="Disordered" evidence="7">
    <location>
        <begin position="299"/>
        <end position="320"/>
    </location>
</feature>
<dbReference type="GO" id="GO:0030488">
    <property type="term" value="P:tRNA methylation"/>
    <property type="evidence" value="ECO:0007669"/>
    <property type="project" value="InterPro"/>
</dbReference>
<comment type="caution">
    <text evidence="8">The sequence shown here is derived from an EMBL/GenBank/DDBJ whole genome shotgun (WGS) entry which is preliminary data.</text>
</comment>
<organism evidence="8 9">
    <name type="scientific">Ditylenchus destructor</name>
    <dbReference type="NCBI Taxonomy" id="166010"/>
    <lineage>
        <taxon>Eukaryota</taxon>
        <taxon>Metazoa</taxon>
        <taxon>Ecdysozoa</taxon>
        <taxon>Nematoda</taxon>
        <taxon>Chromadorea</taxon>
        <taxon>Rhabditida</taxon>
        <taxon>Tylenchina</taxon>
        <taxon>Tylenchomorpha</taxon>
        <taxon>Sphaerularioidea</taxon>
        <taxon>Anguinidae</taxon>
        <taxon>Anguininae</taxon>
        <taxon>Ditylenchus</taxon>
    </lineage>
</organism>
<dbReference type="InterPro" id="IPR017423">
    <property type="entry name" value="TRM6"/>
</dbReference>
<protein>
    <recommendedName>
        <fullName evidence="3">tRNA (adenine(58)-N(1))-methyltransferase non-catalytic subunit TRM6</fullName>
    </recommendedName>
    <alternativeName>
        <fullName evidence="6">tRNA(m1A58)-methyltransferase subunit TRM6</fullName>
    </alternativeName>
</protein>
<dbReference type="SUPFAM" id="SSF53335">
    <property type="entry name" value="S-adenosyl-L-methionine-dependent methyltransferases"/>
    <property type="match status" value="1"/>
</dbReference>
<evidence type="ECO:0000256" key="2">
    <source>
        <dbReference type="ARBA" id="ARBA00008320"/>
    </source>
</evidence>
<proteinExistence type="inferred from homology"/>
<evidence type="ECO:0000313" key="8">
    <source>
        <dbReference type="EMBL" id="KAI1717291.1"/>
    </source>
</evidence>
<name>A0AAD4N514_9BILA</name>
<evidence type="ECO:0000256" key="4">
    <source>
        <dbReference type="ARBA" id="ARBA00022694"/>
    </source>
</evidence>
<keyword evidence="9" id="KW-1185">Reference proteome</keyword>
<dbReference type="GO" id="GO:0005634">
    <property type="term" value="C:nucleus"/>
    <property type="evidence" value="ECO:0007669"/>
    <property type="project" value="UniProtKB-SubCell"/>
</dbReference>
<dbReference type="EMBL" id="JAKKPZ010000009">
    <property type="protein sequence ID" value="KAI1717291.1"/>
    <property type="molecule type" value="Genomic_DNA"/>
</dbReference>
<evidence type="ECO:0000256" key="1">
    <source>
        <dbReference type="ARBA" id="ARBA00004123"/>
    </source>
</evidence>
<sequence length="448" mass="49928">MIQNNRFVTIQKIGGEQVRVIRINKGQNVVIDKLRFNASGAIGKPFGLFEVSNGQITPINVIPQLVPNVTAQSAVETLPGVVVPSPEELRDEPMDAAAELDTIKAAEVSGEVETPTELTEKIETEVPEGVRQKISYEERTALKAAGLSTKELVSRLVDGNVYFNQRTVFSQQKYKEKKAKRYSDRVLIMQPSIRVLVECYYIRSPDRISNLRIDLLGMLLQMSAIHIGCKVFVYEEVLGALAASVIERIAGEGACVFLHKHDAPQSIPCVNAMEFDEKHMDTFLPIRTSTLWPRITAVKEPSPGSSSKLKEEEEVTDAKENCNTGERRRIRLEREQKALNLLNEDSPGLEGCGKLDSIILALRNANSVEILEKAFKSLRLSGTIAIYSPTQKNVTTAYEWLRKNGAVNLQVSDQFYRTHQVLPNRTHPNMTQLIVGGYILSGIKVKKS</sequence>
<evidence type="ECO:0000256" key="6">
    <source>
        <dbReference type="ARBA" id="ARBA00032319"/>
    </source>
</evidence>
<dbReference type="GO" id="GO:0031515">
    <property type="term" value="C:tRNA (m1A) methyltransferase complex"/>
    <property type="evidence" value="ECO:0007669"/>
    <property type="project" value="InterPro"/>
</dbReference>
<comment type="subcellular location">
    <subcellularLocation>
        <location evidence="1">Nucleus</location>
    </subcellularLocation>
</comment>
<dbReference type="PANTHER" id="PTHR12945:SF0">
    <property type="entry name" value="TRNA (ADENINE(58)-N(1))-METHYLTRANSFERASE NON-CATALYTIC SUBUNIT TRM6"/>
    <property type="match status" value="1"/>
</dbReference>
<accession>A0AAD4N514</accession>
<gene>
    <name evidence="8" type="ORF">DdX_07031</name>
</gene>
<dbReference type="AlphaFoldDB" id="A0AAD4N514"/>
<evidence type="ECO:0000313" key="9">
    <source>
        <dbReference type="Proteomes" id="UP001201812"/>
    </source>
</evidence>
<dbReference type="Pfam" id="PF04189">
    <property type="entry name" value="Gcd10p"/>
    <property type="match status" value="1"/>
</dbReference>
<dbReference type="PANTHER" id="PTHR12945">
    <property type="entry name" value="TRANSLATION INITIATION FACTOR EIF3-RELATED"/>
    <property type="match status" value="1"/>
</dbReference>
<comment type="similarity">
    <text evidence="2">Belongs to the TRM6/GCD10 family.</text>
</comment>